<dbReference type="Proteomes" id="UP000246740">
    <property type="component" value="Unassembled WGS sequence"/>
</dbReference>
<evidence type="ECO:0000256" key="7">
    <source>
        <dbReference type="ARBA" id="ARBA00023242"/>
    </source>
</evidence>
<dbReference type="Pfam" id="PF00172">
    <property type="entry name" value="Zn_clus"/>
    <property type="match status" value="1"/>
</dbReference>
<dbReference type="SMART" id="SM00906">
    <property type="entry name" value="Fungal_trans"/>
    <property type="match status" value="1"/>
</dbReference>
<protein>
    <recommendedName>
        <fullName evidence="10">Zn(2)-C6 fungal-type domain-containing protein</fullName>
    </recommendedName>
</protein>
<dbReference type="PANTHER" id="PTHR47782">
    <property type="entry name" value="ZN(II)2CYS6 TRANSCRIPTION FACTOR (EUROFUNG)-RELATED"/>
    <property type="match status" value="1"/>
</dbReference>
<keyword evidence="6" id="KW-0804">Transcription</keyword>
<dbReference type="OrthoDB" id="3364175at2759"/>
<dbReference type="GO" id="GO:0000981">
    <property type="term" value="F:DNA-binding transcription factor activity, RNA polymerase II-specific"/>
    <property type="evidence" value="ECO:0007669"/>
    <property type="project" value="InterPro"/>
</dbReference>
<keyword evidence="7" id="KW-0539">Nucleus</keyword>
<dbReference type="GO" id="GO:0045944">
    <property type="term" value="P:positive regulation of transcription by RNA polymerase II"/>
    <property type="evidence" value="ECO:0007669"/>
    <property type="project" value="TreeGrafter"/>
</dbReference>
<proteinExistence type="predicted"/>
<keyword evidence="8" id="KW-0175">Coiled coil</keyword>
<evidence type="ECO:0000313" key="11">
    <source>
        <dbReference type="EMBL" id="PWY98779.1"/>
    </source>
</evidence>
<evidence type="ECO:0000256" key="5">
    <source>
        <dbReference type="ARBA" id="ARBA00023125"/>
    </source>
</evidence>
<feature type="compositionally biased region" description="Basic and acidic residues" evidence="9">
    <location>
        <begin position="210"/>
        <end position="220"/>
    </location>
</feature>
<feature type="region of interest" description="Disordered" evidence="9">
    <location>
        <begin position="592"/>
        <end position="612"/>
    </location>
</feature>
<evidence type="ECO:0000256" key="2">
    <source>
        <dbReference type="ARBA" id="ARBA00022723"/>
    </source>
</evidence>
<evidence type="ECO:0000256" key="1">
    <source>
        <dbReference type="ARBA" id="ARBA00004123"/>
    </source>
</evidence>
<dbReference type="GO" id="GO:0005634">
    <property type="term" value="C:nucleus"/>
    <property type="evidence" value="ECO:0007669"/>
    <property type="project" value="UniProtKB-SubCell"/>
</dbReference>
<dbReference type="PANTHER" id="PTHR47782:SF1">
    <property type="entry name" value="PYRIMIDINE PATHWAY REGULATORY PROTEIN 1"/>
    <property type="match status" value="1"/>
</dbReference>
<dbReference type="SUPFAM" id="SSF57701">
    <property type="entry name" value="Zn2/Cys6 DNA-binding domain"/>
    <property type="match status" value="1"/>
</dbReference>
<accession>A0A317XLR5</accession>
<reference evidence="11 12" key="1">
    <citation type="journal article" date="2018" name="Mol. Biol. Evol.">
        <title>Broad Genomic Sampling Reveals a Smut Pathogenic Ancestry of the Fungal Clade Ustilaginomycotina.</title>
        <authorList>
            <person name="Kijpornyongpan T."/>
            <person name="Mondo S.J."/>
            <person name="Barry K."/>
            <person name="Sandor L."/>
            <person name="Lee J."/>
            <person name="Lipzen A."/>
            <person name="Pangilinan J."/>
            <person name="LaButti K."/>
            <person name="Hainaut M."/>
            <person name="Henrissat B."/>
            <person name="Grigoriev I.V."/>
            <person name="Spatafora J.W."/>
            <person name="Aime M.C."/>
        </authorList>
    </citation>
    <scope>NUCLEOTIDE SEQUENCE [LARGE SCALE GENOMIC DNA]</scope>
    <source>
        <strain evidence="11 12">MCA 3645</strain>
    </source>
</reference>
<dbReference type="STRING" id="1882483.A0A317XLR5"/>
<evidence type="ECO:0000313" key="12">
    <source>
        <dbReference type="Proteomes" id="UP000246740"/>
    </source>
</evidence>
<evidence type="ECO:0000256" key="3">
    <source>
        <dbReference type="ARBA" id="ARBA00022833"/>
    </source>
</evidence>
<organism evidence="11 12">
    <name type="scientific">Testicularia cyperi</name>
    <dbReference type="NCBI Taxonomy" id="1882483"/>
    <lineage>
        <taxon>Eukaryota</taxon>
        <taxon>Fungi</taxon>
        <taxon>Dikarya</taxon>
        <taxon>Basidiomycota</taxon>
        <taxon>Ustilaginomycotina</taxon>
        <taxon>Ustilaginomycetes</taxon>
        <taxon>Ustilaginales</taxon>
        <taxon>Anthracoideaceae</taxon>
        <taxon>Testicularia</taxon>
    </lineage>
</organism>
<evidence type="ECO:0000256" key="6">
    <source>
        <dbReference type="ARBA" id="ARBA00023163"/>
    </source>
</evidence>
<dbReference type="CDD" id="cd12148">
    <property type="entry name" value="fungal_TF_MHR"/>
    <property type="match status" value="1"/>
</dbReference>
<dbReference type="PROSITE" id="PS00463">
    <property type="entry name" value="ZN2_CY6_FUNGAL_1"/>
    <property type="match status" value="1"/>
</dbReference>
<dbReference type="InterPro" id="IPR007219">
    <property type="entry name" value="XnlR_reg_dom"/>
</dbReference>
<dbReference type="InterPro" id="IPR001138">
    <property type="entry name" value="Zn2Cys6_DnaBD"/>
</dbReference>
<dbReference type="PROSITE" id="PS50048">
    <property type="entry name" value="ZN2_CY6_FUNGAL_2"/>
    <property type="match status" value="1"/>
</dbReference>
<dbReference type="SMART" id="SM00066">
    <property type="entry name" value="GAL4"/>
    <property type="match status" value="1"/>
</dbReference>
<feature type="coiled-coil region" evidence="8">
    <location>
        <begin position="49"/>
        <end position="83"/>
    </location>
</feature>
<dbReference type="CDD" id="cd14686">
    <property type="entry name" value="bZIP"/>
    <property type="match status" value="1"/>
</dbReference>
<evidence type="ECO:0000256" key="4">
    <source>
        <dbReference type="ARBA" id="ARBA00023015"/>
    </source>
</evidence>
<feature type="domain" description="Zn(2)-C6 fungal-type" evidence="10">
    <location>
        <begin position="12"/>
        <end position="41"/>
    </location>
</feature>
<dbReference type="AlphaFoldDB" id="A0A317XLR5"/>
<evidence type="ECO:0000256" key="8">
    <source>
        <dbReference type="SAM" id="Coils"/>
    </source>
</evidence>
<feature type="region of interest" description="Disordered" evidence="9">
    <location>
        <begin position="831"/>
        <end position="897"/>
    </location>
</feature>
<dbReference type="GO" id="GO:0043565">
    <property type="term" value="F:sequence-specific DNA binding"/>
    <property type="evidence" value="ECO:0007669"/>
    <property type="project" value="TreeGrafter"/>
</dbReference>
<keyword evidence="4" id="KW-0805">Transcription regulation</keyword>
<sequence>MGAKPLARAVLVCKRCRSKKIKCDQAFPACGSCVKAGEPCVGIDSATGREVSRSYIVDLEHQLEELRRQNAELERRLAEKSSASTSGSAMAGMKRPLEYVDQEFPLEQDYTVHSPPSSASKRAALARNDEATSPLKHHHDRDRVDERSHLRHLPGLVLGPGGVEALHSPTTISDQRPRPALGRLHSHASGLSPARLLCQAIQQSAQAGLRVRDPGSDNKSRHTTTGRGVGEEHRLRPKAFTPRDLPATEELMGATLADGSGSMTPSDSKKNSPFDDGDPMQYATTTETGDITVPAPEQLLKPSPLPAPFPPISTAKKLVDAYFERVNPQLPILDRPSFMQRFERACQDGLRRSKAKLAPEVRRRLEGKDDEVEIEPQPADGHLFHLVFAIAAAMGWTRSSWSAENHHEAAMRYLDPRRLAGSGQEGSVGAILGRDALEQLQCLLLTALYSIMRPMKPGVWYCLGVALRLTTGLGLYTDGPGLLEASNSTASSSIDAAESMGEKKRRLFWCSYALDRQVCVHLGRPFGIADSDIKVNLPWIEDDNEIVQVDLARTDETPQSVDAHVCPASAVVANGDTDSSTELERREAASTLAALQNNHPTRDRSTSRAGTLTLPKPRNAGRWVSLSFFRMRILQSEIQSILYQNAELPRRFETYEHWKLDILRRLHAWRGYAPSSKVELERDGCGYNPIFLELNYQQTLLMIYGLSPRFPNASRKDLACVEECSRSIINMYATLSKEGQMNYTWMTGHNIFLACTSYLYAIWQISATDPASFRSTVTLGFRKKVDEIHHFAAACDKVLASLQWATAEKCRKCLRTMFYATSMVVEKIDRKSNARASGLTSTGSHPLSRSADLQQPRTVGRTDQAIPQHAKQSPAKVRTDDSTAHPGSSSRQERLSELRTDDIGAAPLSLYSQDMTKHVDKKPHESGYGARHALTKVDGHDAQKSLAWGLAANGRRFDGDEGQSAYEYDPYAYASGTAALDNSVRSGSAGQAQYDAGSGTDAVTPSRAIEASSAVPEPSNVPFNWQSWDPSTSPRGFFPDSPSNFDISSLMAASAMELDALFKEAGLSAGPGGDTSSASGIAQNAGFPAEQRAWLSSTTSTDCNTAQALGSPRKGYMADLHNYEGHTTANQRHASAFGQEPTPRFANLAAAHYSHPGGSTAPGSDGIETDWEALGFGFRIGPSLHSSAASDIHSDVDRQMYPQQPQVVAAASRQAASRSQGQVIFPGHNPGAFTEFDHRFLDSHMGF</sequence>
<evidence type="ECO:0000256" key="9">
    <source>
        <dbReference type="SAM" id="MobiDB-lite"/>
    </source>
</evidence>
<keyword evidence="2" id="KW-0479">Metal-binding</keyword>
<dbReference type="GO" id="GO:0006351">
    <property type="term" value="P:DNA-templated transcription"/>
    <property type="evidence" value="ECO:0007669"/>
    <property type="project" value="InterPro"/>
</dbReference>
<dbReference type="Gene3D" id="4.10.240.10">
    <property type="entry name" value="Zn(2)-C6 fungal-type DNA-binding domain"/>
    <property type="match status" value="1"/>
</dbReference>
<feature type="region of interest" description="Disordered" evidence="9">
    <location>
        <begin position="207"/>
        <end position="277"/>
    </location>
</feature>
<feature type="region of interest" description="Disordered" evidence="9">
    <location>
        <begin position="110"/>
        <end position="147"/>
    </location>
</feature>
<keyword evidence="12" id="KW-1185">Reference proteome</keyword>
<gene>
    <name evidence="11" type="ORF">BCV70DRAFT_164092</name>
</gene>
<dbReference type="InParanoid" id="A0A317XLR5"/>
<dbReference type="CDD" id="cd00067">
    <property type="entry name" value="GAL4"/>
    <property type="match status" value="1"/>
</dbReference>
<keyword evidence="3" id="KW-0862">Zinc</keyword>
<dbReference type="EMBL" id="KZ819197">
    <property type="protein sequence ID" value="PWY98779.1"/>
    <property type="molecule type" value="Genomic_DNA"/>
</dbReference>
<comment type="subcellular location">
    <subcellularLocation>
        <location evidence="1">Nucleus</location>
    </subcellularLocation>
</comment>
<evidence type="ECO:0000259" key="10">
    <source>
        <dbReference type="PROSITE" id="PS50048"/>
    </source>
</evidence>
<keyword evidence="5" id="KW-0238">DNA-binding</keyword>
<dbReference type="InterPro" id="IPR052202">
    <property type="entry name" value="Yeast_MetPath_Reg"/>
</dbReference>
<dbReference type="GO" id="GO:0008270">
    <property type="term" value="F:zinc ion binding"/>
    <property type="evidence" value="ECO:0007669"/>
    <property type="project" value="InterPro"/>
</dbReference>
<name>A0A317XLR5_9BASI</name>
<feature type="compositionally biased region" description="Polar residues" evidence="9">
    <location>
        <begin position="834"/>
        <end position="857"/>
    </location>
</feature>
<dbReference type="InterPro" id="IPR036864">
    <property type="entry name" value="Zn2-C6_fun-type_DNA-bd_sf"/>
</dbReference>
<dbReference type="Pfam" id="PF04082">
    <property type="entry name" value="Fungal_trans"/>
    <property type="match status" value="1"/>
</dbReference>